<dbReference type="GO" id="GO:1990362">
    <property type="term" value="F:butanol dehydrogenase (NAD+) activity"/>
    <property type="evidence" value="ECO:0007669"/>
    <property type="project" value="InterPro"/>
</dbReference>
<evidence type="ECO:0000259" key="3">
    <source>
        <dbReference type="Pfam" id="PF25137"/>
    </source>
</evidence>
<dbReference type="PANTHER" id="PTHR43633">
    <property type="entry name" value="ALCOHOL DEHYDROGENASE YQHD"/>
    <property type="match status" value="1"/>
</dbReference>
<dbReference type="InterPro" id="IPR044731">
    <property type="entry name" value="BDH-like"/>
</dbReference>
<dbReference type="Gene3D" id="3.40.50.1970">
    <property type="match status" value="1"/>
</dbReference>
<dbReference type="FunFam" id="3.40.50.1970:FF:000003">
    <property type="entry name" value="Alcohol dehydrogenase, iron-containing"/>
    <property type="match status" value="1"/>
</dbReference>
<dbReference type="InterPro" id="IPR018211">
    <property type="entry name" value="ADH_Fe_CS"/>
</dbReference>
<dbReference type="GO" id="GO:0046872">
    <property type="term" value="F:metal ion binding"/>
    <property type="evidence" value="ECO:0007669"/>
    <property type="project" value="InterPro"/>
</dbReference>
<dbReference type="GO" id="GO:1990002">
    <property type="term" value="F:methylglyoxal reductase (NADPH) (acetol producing) activity"/>
    <property type="evidence" value="ECO:0007669"/>
    <property type="project" value="TreeGrafter"/>
</dbReference>
<evidence type="ECO:0000259" key="2">
    <source>
        <dbReference type="Pfam" id="PF00465"/>
    </source>
</evidence>
<dbReference type="PANTHER" id="PTHR43633:SF1">
    <property type="entry name" value="ALCOHOL DEHYDROGENASE YQHD"/>
    <property type="match status" value="1"/>
</dbReference>
<name>A0A644ULV0_9ZZZZ</name>
<dbReference type="CDD" id="cd08187">
    <property type="entry name" value="BDH"/>
    <property type="match status" value="1"/>
</dbReference>
<dbReference type="Pfam" id="PF25137">
    <property type="entry name" value="ADH_Fe_C"/>
    <property type="match status" value="1"/>
</dbReference>
<dbReference type="EC" id="1.1.1.-" evidence="4"/>
<dbReference type="Pfam" id="PF00465">
    <property type="entry name" value="Fe-ADH"/>
    <property type="match status" value="1"/>
</dbReference>
<dbReference type="PROSITE" id="PS00913">
    <property type="entry name" value="ADH_IRON_1"/>
    <property type="match status" value="1"/>
</dbReference>
<proteinExistence type="predicted"/>
<feature type="domain" description="Alcohol dehydrogenase iron-type/glycerol dehydrogenase GldA" evidence="2">
    <location>
        <begin position="5"/>
        <end position="172"/>
    </location>
</feature>
<dbReference type="Gene3D" id="1.20.1090.10">
    <property type="entry name" value="Dehydroquinate synthase-like - alpha domain"/>
    <property type="match status" value="1"/>
</dbReference>
<evidence type="ECO:0000313" key="4">
    <source>
        <dbReference type="EMBL" id="MPL79742.1"/>
    </source>
</evidence>
<evidence type="ECO:0000256" key="1">
    <source>
        <dbReference type="ARBA" id="ARBA00023002"/>
    </source>
</evidence>
<accession>A0A644ULV0</accession>
<comment type="caution">
    <text evidence="4">The sequence shown here is derived from an EMBL/GenBank/DDBJ whole genome shotgun (WGS) entry which is preliminary data.</text>
</comment>
<keyword evidence="1 4" id="KW-0560">Oxidoreductase</keyword>
<dbReference type="GO" id="GO:0005829">
    <property type="term" value="C:cytosol"/>
    <property type="evidence" value="ECO:0007669"/>
    <property type="project" value="TreeGrafter"/>
</dbReference>
<protein>
    <submittedName>
        <fullName evidence="4">Alcohol dehydrogenase YqhD</fullName>
        <ecNumber evidence="4">1.1.1.-</ecNumber>
    </submittedName>
</protein>
<dbReference type="InterPro" id="IPR001670">
    <property type="entry name" value="ADH_Fe/GldA"/>
</dbReference>
<gene>
    <name evidence="4" type="primary">yqhD_2</name>
    <name evidence="4" type="ORF">SDC9_25626</name>
</gene>
<reference evidence="4" key="1">
    <citation type="submission" date="2019-08" db="EMBL/GenBank/DDBJ databases">
        <authorList>
            <person name="Kucharzyk K."/>
            <person name="Murdoch R.W."/>
            <person name="Higgins S."/>
            <person name="Loffler F."/>
        </authorList>
    </citation>
    <scope>NUCLEOTIDE SEQUENCE</scope>
</reference>
<feature type="domain" description="Fe-containing alcohol dehydrogenase-like C-terminal" evidence="3">
    <location>
        <begin position="185"/>
        <end position="377"/>
    </location>
</feature>
<dbReference type="PROSITE" id="PS00060">
    <property type="entry name" value="ADH_IRON_2"/>
    <property type="match status" value="1"/>
</dbReference>
<dbReference type="EMBL" id="VSSQ01000130">
    <property type="protein sequence ID" value="MPL79742.1"/>
    <property type="molecule type" value="Genomic_DNA"/>
</dbReference>
<dbReference type="AlphaFoldDB" id="A0A644ULV0"/>
<organism evidence="4">
    <name type="scientific">bioreactor metagenome</name>
    <dbReference type="NCBI Taxonomy" id="1076179"/>
    <lineage>
        <taxon>unclassified sequences</taxon>
        <taxon>metagenomes</taxon>
        <taxon>ecological metagenomes</taxon>
    </lineage>
</organism>
<dbReference type="SUPFAM" id="SSF56796">
    <property type="entry name" value="Dehydroquinate synthase-like"/>
    <property type="match status" value="1"/>
</dbReference>
<sequence length="381" mass="42797">MFYNPTQIVFGKDTIKKLDKLVPQESRVLITYGGGSIKRNGVYDQVIQALGNRKVFEFGAIEPNPHYETCLKCVDFIKENNIDFVLAVGGGSVIDATKFIVAASLYEGEDKWEILLTGGNKITKAIPFGAVLTLPATASEMNNGAVITKKETLEKLAFHSEHCFPKFSILDPQTTFTLPERQIANGIADTFVHVMEQYLTYPVRNQISDRFAESIIITLIEEAPKVFADPMDYEVRANLMWAATMGLNGWIACGAVQDWATHMIGHELTAFHDIDHGTTLSILLPGVMKVMRDEKGEKILQFGERVFEISEGTKEERIDKTIKATIDFFDSIHIPTRLSHVGLNETCIEPIVQRIKERNWSLGENGTINYEKVRLILLDRL</sequence>
<dbReference type="InterPro" id="IPR056798">
    <property type="entry name" value="ADH_Fe_C"/>
</dbReference>
<dbReference type="GO" id="GO:0008106">
    <property type="term" value="F:alcohol dehydrogenase (NADP+) activity"/>
    <property type="evidence" value="ECO:0007669"/>
    <property type="project" value="TreeGrafter"/>
</dbReference>